<comment type="catalytic activity">
    <reaction evidence="1">
        <text>L-threonylcarbamoyladenylate + adenosine(37) in tRNA = N(6)-L-threonylcarbamoyladenosine(37) in tRNA + AMP + H(+)</text>
        <dbReference type="Rhea" id="RHEA:37059"/>
        <dbReference type="Rhea" id="RHEA-COMP:10162"/>
        <dbReference type="Rhea" id="RHEA-COMP:10163"/>
        <dbReference type="ChEBI" id="CHEBI:15378"/>
        <dbReference type="ChEBI" id="CHEBI:73682"/>
        <dbReference type="ChEBI" id="CHEBI:74411"/>
        <dbReference type="ChEBI" id="CHEBI:74418"/>
        <dbReference type="ChEBI" id="CHEBI:456215"/>
        <dbReference type="EC" id="2.3.1.234"/>
    </reaction>
</comment>
<dbReference type="OrthoDB" id="10259622at2759"/>
<dbReference type="GeneID" id="19322648"/>
<comment type="similarity">
    <text evidence="1">Belongs to the KAE1 / TsaD family.</text>
</comment>
<dbReference type="EMBL" id="KB932933">
    <property type="protein sequence ID" value="EOO02036.1"/>
    <property type="molecule type" value="Genomic_DNA"/>
</dbReference>
<protein>
    <submittedName>
        <fullName evidence="3">Putative glycoprotease family protein</fullName>
    </submittedName>
</protein>
<dbReference type="InterPro" id="IPR022450">
    <property type="entry name" value="TsaD"/>
</dbReference>
<organism evidence="3 4">
    <name type="scientific">Phaeoacremonium minimum (strain UCR-PA7)</name>
    <name type="common">Esca disease fungus</name>
    <name type="synonym">Togninia minima</name>
    <dbReference type="NCBI Taxonomy" id="1286976"/>
    <lineage>
        <taxon>Eukaryota</taxon>
        <taxon>Fungi</taxon>
        <taxon>Dikarya</taxon>
        <taxon>Ascomycota</taxon>
        <taxon>Pezizomycotina</taxon>
        <taxon>Sordariomycetes</taxon>
        <taxon>Sordariomycetidae</taxon>
        <taxon>Togniniales</taxon>
        <taxon>Togniniaceae</taxon>
        <taxon>Phaeoacremonium</taxon>
    </lineage>
</organism>
<comment type="function">
    <text evidence="1">Required for the formation of a threonylcarbamoyl group on adenosine at position 37 (t(6)A37) in mitochondrial tRNAs that read codons beginning with adenine. Probably involved in the transfer of the threonylcarbamoyl moiety of threonylcarbamoyl-AMP (TC-AMP) to the N6 group of A37. Involved in mitochondrial genome maintenance.</text>
</comment>
<keyword evidence="1" id="KW-0012">Acyltransferase</keyword>
<dbReference type="GO" id="GO:0005739">
    <property type="term" value="C:mitochondrion"/>
    <property type="evidence" value="ECO:0007669"/>
    <property type="project" value="UniProtKB-SubCell"/>
</dbReference>
<dbReference type="HOGENOM" id="CLU_023208_4_0_1"/>
<dbReference type="Proteomes" id="UP000014074">
    <property type="component" value="Unassembled WGS sequence"/>
</dbReference>
<evidence type="ECO:0000313" key="4">
    <source>
        <dbReference type="Proteomes" id="UP000014074"/>
    </source>
</evidence>
<dbReference type="GO" id="GO:0072670">
    <property type="term" value="P:mitochondrial tRNA threonylcarbamoyladenosine modification"/>
    <property type="evidence" value="ECO:0007669"/>
    <property type="project" value="TreeGrafter"/>
</dbReference>
<evidence type="ECO:0000313" key="3">
    <source>
        <dbReference type="EMBL" id="EOO02036.1"/>
    </source>
</evidence>
<dbReference type="SUPFAM" id="SSF53067">
    <property type="entry name" value="Actin-like ATPase domain"/>
    <property type="match status" value="1"/>
</dbReference>
<dbReference type="InterPro" id="IPR043129">
    <property type="entry name" value="ATPase_NBD"/>
</dbReference>
<dbReference type="Gene3D" id="3.30.420.40">
    <property type="match status" value="2"/>
</dbReference>
<dbReference type="InterPro" id="IPR017860">
    <property type="entry name" value="Peptidase_M22_CS"/>
</dbReference>
<comment type="subcellular location">
    <subcellularLocation>
        <location evidence="1">Mitochondrion</location>
    </subcellularLocation>
</comment>
<gene>
    <name evidence="3" type="ORF">UCRPA7_2402</name>
</gene>
<evidence type="ECO:0000259" key="2">
    <source>
        <dbReference type="Pfam" id="PF00814"/>
    </source>
</evidence>
<keyword evidence="1" id="KW-0496">Mitochondrion</keyword>
<dbReference type="RefSeq" id="XP_007913128.1">
    <property type="nucleotide sequence ID" value="XM_007914937.1"/>
</dbReference>
<keyword evidence="1" id="KW-0808">Transferase</keyword>
<keyword evidence="3" id="KW-0378">Hydrolase</keyword>
<dbReference type="Pfam" id="PF00814">
    <property type="entry name" value="TsaD"/>
    <property type="match status" value="1"/>
</dbReference>
<dbReference type="HAMAP" id="MF_01445">
    <property type="entry name" value="TsaD"/>
    <property type="match status" value="1"/>
</dbReference>
<dbReference type="KEGG" id="tmn:UCRPA7_2402"/>
<dbReference type="PANTHER" id="PTHR11735">
    <property type="entry name" value="TRNA N6-ADENOSINE THREONYLCARBAMOYLTRANSFERASE"/>
    <property type="match status" value="1"/>
</dbReference>
<evidence type="ECO:0000256" key="1">
    <source>
        <dbReference type="HAMAP-Rule" id="MF_03179"/>
    </source>
</evidence>
<keyword evidence="1" id="KW-0819">tRNA processing</keyword>
<dbReference type="GO" id="GO:0008233">
    <property type="term" value="F:peptidase activity"/>
    <property type="evidence" value="ECO:0007669"/>
    <property type="project" value="UniProtKB-KW"/>
</dbReference>
<comment type="cofactor">
    <cofactor evidence="1">
        <name>a divalent metal cation</name>
        <dbReference type="ChEBI" id="CHEBI:60240"/>
    </cofactor>
    <text evidence="1">Binds 1 divalent metal cation per subunit.</text>
</comment>
<reference evidence="4" key="1">
    <citation type="journal article" date="2013" name="Genome Announc.">
        <title>Draft genome sequence of the ascomycete Phaeoacremonium aleophilum strain UCR-PA7, a causal agent of the esca disease complex in grapevines.</title>
        <authorList>
            <person name="Blanco-Ulate B."/>
            <person name="Rolshausen P."/>
            <person name="Cantu D."/>
        </authorList>
    </citation>
    <scope>NUCLEOTIDE SEQUENCE [LARGE SCALE GENOMIC DNA]</scope>
    <source>
        <strain evidence="4">UCR-PA7</strain>
    </source>
</reference>
<dbReference type="PROSITE" id="PS01016">
    <property type="entry name" value="GLYCOPROTEASE"/>
    <property type="match status" value="1"/>
</dbReference>
<sequence length="479" mass="52136">MRISCRFARPLAGSGARAAFQRSRHVRDGATALQKRQLLTLAIESSCDDSCVAILEKTGSRARLLHHNKVTCDNREFRGVHPALAVVSHTRSLAGLVQESLKFLPEQTEDKKQETGSKTIHVKNEAGEVKAKCKPDFVTVTRGPGMTANLSVGLNTAKGLALAWQVPLLGVNHMQAHALTPRMVTALSRSEAATDTSAQDSDPEPSFPFLSLLVSGGHSLLLFSRSLCDHTILAEADNIAIGDLVDKCGRALLPESILAAESGSSVVYGRLLEAFTFPSGEADYHYSPPLRRADEIAPFDYPIGGWQLQAPLANSRSMDRFNFSGLNGIAQRIVTDRGAAMDDAERRVLARETMRMAFEHLGSRVVNALQNLRQKQDAGDSVSAVKTLVVSGGVASNRFLRHVLRSLLDVRGFRDVEIVAPPIKYCTDNAAMIAWTGMEMYEAGWRTDLSVLARKKWPLDPEQEGGILGADGWLNTNVT</sequence>
<keyword evidence="4" id="KW-1185">Reference proteome</keyword>
<name>R8BRR9_PHAM7</name>
<dbReference type="GO" id="GO:0061711">
    <property type="term" value="F:tRNA N(6)-L-threonylcarbamoyladenine synthase activity"/>
    <property type="evidence" value="ECO:0007669"/>
    <property type="project" value="UniProtKB-EC"/>
</dbReference>
<feature type="domain" description="Gcp-like" evidence="2">
    <location>
        <begin position="134"/>
        <end position="435"/>
    </location>
</feature>
<dbReference type="PANTHER" id="PTHR11735:SF6">
    <property type="entry name" value="TRNA N6-ADENOSINE THREONYLCARBAMOYLTRANSFERASE, MITOCHONDRIAL"/>
    <property type="match status" value="1"/>
</dbReference>
<proteinExistence type="inferred from homology"/>
<dbReference type="GO" id="GO:0046872">
    <property type="term" value="F:metal ion binding"/>
    <property type="evidence" value="ECO:0007669"/>
    <property type="project" value="UniProtKB-KW"/>
</dbReference>
<accession>R8BRR9</accession>
<keyword evidence="1" id="KW-0479">Metal-binding</keyword>
<keyword evidence="3" id="KW-0645">Protease</keyword>
<dbReference type="eggNOG" id="KOG2707">
    <property type="taxonomic scope" value="Eukaryota"/>
</dbReference>
<dbReference type="InterPro" id="IPR000905">
    <property type="entry name" value="Gcp-like_dom"/>
</dbReference>
<dbReference type="AlphaFoldDB" id="R8BRR9"/>
<comment type="subunit">
    <text evidence="1">Homodimer.</text>
</comment>
<dbReference type="GO" id="GO:0006508">
    <property type="term" value="P:proteolysis"/>
    <property type="evidence" value="ECO:0007669"/>
    <property type="project" value="UniProtKB-KW"/>
</dbReference>